<dbReference type="CDD" id="cd03443">
    <property type="entry name" value="PaaI_thioesterase"/>
    <property type="match status" value="1"/>
</dbReference>
<accession>A0A383BJ11</accession>
<evidence type="ECO:0000256" key="1">
    <source>
        <dbReference type="ARBA" id="ARBA00022801"/>
    </source>
</evidence>
<keyword evidence="1" id="KW-0378">Hydrolase</keyword>
<dbReference type="PANTHER" id="PTHR42856:SF1">
    <property type="entry name" value="ACYL-COENZYME A THIOESTERASE PAAI"/>
    <property type="match status" value="1"/>
</dbReference>
<protein>
    <recommendedName>
        <fullName evidence="2">Thioesterase domain-containing protein</fullName>
    </recommendedName>
</protein>
<dbReference type="InterPro" id="IPR029069">
    <property type="entry name" value="HotDog_dom_sf"/>
</dbReference>
<dbReference type="InterPro" id="IPR003736">
    <property type="entry name" value="PAAI_dom"/>
</dbReference>
<dbReference type="Gene3D" id="3.10.129.10">
    <property type="entry name" value="Hotdog Thioesterase"/>
    <property type="match status" value="1"/>
</dbReference>
<evidence type="ECO:0000313" key="3">
    <source>
        <dbReference type="EMBL" id="SVE19914.1"/>
    </source>
</evidence>
<feature type="domain" description="Thioesterase" evidence="2">
    <location>
        <begin position="38"/>
        <end position="103"/>
    </location>
</feature>
<proteinExistence type="predicted"/>
<name>A0A383BJ11_9ZZZZ</name>
<dbReference type="SUPFAM" id="SSF54637">
    <property type="entry name" value="Thioesterase/thiol ester dehydrase-isomerase"/>
    <property type="match status" value="1"/>
</dbReference>
<dbReference type="InterPro" id="IPR052723">
    <property type="entry name" value="Acyl-CoA_thioesterase_PaaI"/>
</dbReference>
<dbReference type="InterPro" id="IPR006683">
    <property type="entry name" value="Thioestr_dom"/>
</dbReference>
<evidence type="ECO:0000259" key="2">
    <source>
        <dbReference type="Pfam" id="PF03061"/>
    </source>
</evidence>
<feature type="non-terminal residue" evidence="3">
    <location>
        <position position="103"/>
    </location>
</feature>
<organism evidence="3">
    <name type="scientific">marine metagenome</name>
    <dbReference type="NCBI Taxonomy" id="408172"/>
    <lineage>
        <taxon>unclassified sequences</taxon>
        <taxon>metagenomes</taxon>
        <taxon>ecological metagenomes</taxon>
    </lineage>
</organism>
<dbReference type="Pfam" id="PF03061">
    <property type="entry name" value="4HBT"/>
    <property type="match status" value="1"/>
</dbReference>
<dbReference type="GO" id="GO:0016289">
    <property type="term" value="F:acyl-CoA hydrolase activity"/>
    <property type="evidence" value="ECO:0007669"/>
    <property type="project" value="TreeGrafter"/>
</dbReference>
<dbReference type="EMBL" id="UINC01200846">
    <property type="protein sequence ID" value="SVE19914.1"/>
    <property type="molecule type" value="Genomic_DNA"/>
</dbReference>
<dbReference type="PANTHER" id="PTHR42856">
    <property type="entry name" value="ACYL-COENZYME A THIOESTERASE PAAI"/>
    <property type="match status" value="1"/>
</dbReference>
<sequence>MFNQDAFSQWLGIEMIDVSKGYCQLKMTVRKEMLNGFQIAHGGIAYSLADSALAFASNSNGQKSLSVETSISHTVSIKDGDELTATTEELSLSDKMGVYLITI</sequence>
<reference evidence="3" key="1">
    <citation type="submission" date="2018-05" db="EMBL/GenBank/DDBJ databases">
        <authorList>
            <person name="Lanie J.A."/>
            <person name="Ng W.-L."/>
            <person name="Kazmierczak K.M."/>
            <person name="Andrzejewski T.M."/>
            <person name="Davidsen T.M."/>
            <person name="Wayne K.J."/>
            <person name="Tettelin H."/>
            <person name="Glass J.I."/>
            <person name="Rusch D."/>
            <person name="Podicherti R."/>
            <person name="Tsui H.-C.T."/>
            <person name="Winkler M.E."/>
        </authorList>
    </citation>
    <scope>NUCLEOTIDE SEQUENCE</scope>
</reference>
<dbReference type="NCBIfam" id="TIGR00369">
    <property type="entry name" value="unchar_dom_1"/>
    <property type="match status" value="1"/>
</dbReference>
<dbReference type="AlphaFoldDB" id="A0A383BJ11"/>
<gene>
    <name evidence="3" type="ORF">METZ01_LOCUS472768</name>
</gene>